<dbReference type="InterPro" id="IPR011009">
    <property type="entry name" value="Kinase-like_dom_sf"/>
</dbReference>
<organism evidence="3 4">
    <name type="scientific">Legionella shakespearei DSM 23087</name>
    <dbReference type="NCBI Taxonomy" id="1122169"/>
    <lineage>
        <taxon>Bacteria</taxon>
        <taxon>Pseudomonadati</taxon>
        <taxon>Pseudomonadota</taxon>
        <taxon>Gammaproteobacteria</taxon>
        <taxon>Legionellales</taxon>
        <taxon>Legionellaceae</taxon>
        <taxon>Legionella</taxon>
    </lineage>
</organism>
<dbReference type="STRING" id="1122169.Lsha_1354"/>
<keyword evidence="1" id="KW-0812">Transmembrane</keyword>
<dbReference type="GO" id="GO:0005737">
    <property type="term" value="C:cytoplasm"/>
    <property type="evidence" value="ECO:0007669"/>
    <property type="project" value="TreeGrafter"/>
</dbReference>
<keyword evidence="4" id="KW-1185">Reference proteome</keyword>
<dbReference type="eggNOG" id="COG0515">
    <property type="taxonomic scope" value="Bacteria"/>
</dbReference>
<gene>
    <name evidence="3" type="primary">lok</name>
    <name evidence="3" type="ORF">Lsha_1354</name>
</gene>
<dbReference type="EMBL" id="LNYW01000040">
    <property type="protein sequence ID" value="KTD60943.1"/>
    <property type="molecule type" value="Genomic_DNA"/>
</dbReference>
<keyword evidence="3" id="KW-0808">Transferase</keyword>
<feature type="transmembrane region" description="Helical" evidence="1">
    <location>
        <begin position="472"/>
        <end position="494"/>
    </location>
</feature>
<dbReference type="GO" id="GO:0005524">
    <property type="term" value="F:ATP binding"/>
    <property type="evidence" value="ECO:0007669"/>
    <property type="project" value="InterPro"/>
</dbReference>
<keyword evidence="3" id="KW-0418">Kinase</keyword>
<dbReference type="SUPFAM" id="SSF56112">
    <property type="entry name" value="Protein kinase-like (PK-like)"/>
    <property type="match status" value="1"/>
</dbReference>
<dbReference type="SMART" id="SM00220">
    <property type="entry name" value="S_TKc"/>
    <property type="match status" value="1"/>
</dbReference>
<protein>
    <submittedName>
        <fullName evidence="3">Serine/threonine-protein kinase</fullName>
    </submittedName>
</protein>
<dbReference type="PROSITE" id="PS50011">
    <property type="entry name" value="PROTEIN_KINASE_DOM"/>
    <property type="match status" value="1"/>
</dbReference>
<dbReference type="Gene3D" id="1.10.510.10">
    <property type="entry name" value="Transferase(Phosphotransferase) domain 1"/>
    <property type="match status" value="1"/>
</dbReference>
<keyword evidence="1" id="KW-0472">Membrane</keyword>
<dbReference type="InterPro" id="IPR049986">
    <property type="entry name" value="T4SS_LegK1"/>
</dbReference>
<dbReference type="OrthoDB" id="4103069at2"/>
<sequence length="528" mass="60439">MVRTVALHVRPTHLTSWSHDDILKREALNFLLHNGKNNSVWHADASYESTYKSVKYNFTFSQSIIKLPPRKGKDRSRYKIFDPSVTPKGKGGYGITYPLTGSITFQSADFSVKISSKKVVKVQEHPTNLRLGSVYNEYNALNKAGHLNACSPVFSEDPKGKKSYLIMDCAKGIPLEKILHPEKYSHIAENLPELTVEKRIELSLAILQAIKTQVTDRGLIHRDIKPGNILVDLNTSPPTVTVIDYGFAITMEHQDYRKLGTRAYRAPESFVDHPVYTSKADIYSAGRLLSYLWGDDYHNYYIDRQKSPEYIKSKSTNEQLFSLSEIALFLGDKEQQEIRSCLASMIEQRPEKRSSLDETIRQFSEIKAQYSKFIPLTNEPCYSSRFERQLDDKLSAIHGKIRHLRTKEYELRQRGHTQTADAMKNLVDRLSKNTEYLQSHRTPVILDRYQNACLREIDRVKDVFEEHRNIRWLIAEVATAIGLLGVGYLVALGINYHQTGRLGLFAQTQSSRLLDDFKDTVSADFLPV</sequence>
<dbReference type="PATRIC" id="fig|1122169.6.peg.1559"/>
<accession>A0A0W0YW72</accession>
<name>A0A0W0YW72_9GAMM</name>
<dbReference type="PANTHER" id="PTHR44167:SF24">
    <property type="entry name" value="SERINE_THREONINE-PROTEIN KINASE CHK2"/>
    <property type="match status" value="1"/>
</dbReference>
<dbReference type="InterPro" id="IPR008271">
    <property type="entry name" value="Ser/Thr_kinase_AS"/>
</dbReference>
<evidence type="ECO:0000313" key="3">
    <source>
        <dbReference type="EMBL" id="KTD60943.1"/>
    </source>
</evidence>
<dbReference type="RefSeq" id="WP_018578679.1">
    <property type="nucleotide sequence ID" value="NZ_KB892437.1"/>
</dbReference>
<evidence type="ECO:0000259" key="2">
    <source>
        <dbReference type="PROSITE" id="PS50011"/>
    </source>
</evidence>
<proteinExistence type="predicted"/>
<reference evidence="3 4" key="1">
    <citation type="submission" date="2015-11" db="EMBL/GenBank/DDBJ databases">
        <title>Genomic analysis of 38 Legionella species identifies large and diverse effector repertoires.</title>
        <authorList>
            <person name="Burstein D."/>
            <person name="Amaro F."/>
            <person name="Zusman T."/>
            <person name="Lifshitz Z."/>
            <person name="Cohen O."/>
            <person name="Gilbert J.A."/>
            <person name="Pupko T."/>
            <person name="Shuman H.A."/>
            <person name="Segal G."/>
        </authorList>
    </citation>
    <scope>NUCLEOTIDE SEQUENCE [LARGE SCALE GENOMIC DNA]</scope>
    <source>
        <strain evidence="3 4">ATCC 49655</strain>
    </source>
</reference>
<feature type="domain" description="Protein kinase" evidence="2">
    <location>
        <begin position="82"/>
        <end position="374"/>
    </location>
</feature>
<dbReference type="GO" id="GO:0004674">
    <property type="term" value="F:protein serine/threonine kinase activity"/>
    <property type="evidence" value="ECO:0007669"/>
    <property type="project" value="TreeGrafter"/>
</dbReference>
<comment type="caution">
    <text evidence="3">The sequence shown here is derived from an EMBL/GenBank/DDBJ whole genome shotgun (WGS) entry which is preliminary data.</text>
</comment>
<dbReference type="PROSITE" id="PS00108">
    <property type="entry name" value="PROTEIN_KINASE_ST"/>
    <property type="match status" value="1"/>
</dbReference>
<evidence type="ECO:0000313" key="4">
    <source>
        <dbReference type="Proteomes" id="UP000054600"/>
    </source>
</evidence>
<dbReference type="AlphaFoldDB" id="A0A0W0YW72"/>
<keyword evidence="1" id="KW-1133">Transmembrane helix</keyword>
<evidence type="ECO:0000256" key="1">
    <source>
        <dbReference type="SAM" id="Phobius"/>
    </source>
</evidence>
<dbReference type="Proteomes" id="UP000054600">
    <property type="component" value="Unassembled WGS sequence"/>
</dbReference>
<dbReference type="PANTHER" id="PTHR44167">
    <property type="entry name" value="OVARIAN-SPECIFIC SERINE/THREONINE-PROTEIN KINASE LOK-RELATED"/>
    <property type="match status" value="1"/>
</dbReference>
<dbReference type="Pfam" id="PF00069">
    <property type="entry name" value="Pkinase"/>
    <property type="match status" value="1"/>
</dbReference>
<dbReference type="NCBIfam" id="NF043056">
    <property type="entry name" value="T4SS_LegK1"/>
    <property type="match status" value="1"/>
</dbReference>
<dbReference type="InterPro" id="IPR000719">
    <property type="entry name" value="Prot_kinase_dom"/>
</dbReference>